<dbReference type="InterPro" id="IPR016516">
    <property type="entry name" value="UCP07580"/>
</dbReference>
<evidence type="ECO:0000313" key="2">
    <source>
        <dbReference type="EMBL" id="MEX1664238.1"/>
    </source>
</evidence>
<evidence type="ECO:0000256" key="1">
    <source>
        <dbReference type="SAM" id="Phobius"/>
    </source>
</evidence>
<accession>A0ABV3TRL5</accession>
<keyword evidence="1" id="KW-1133">Transmembrane helix</keyword>
<keyword evidence="1" id="KW-0472">Membrane</keyword>
<protein>
    <submittedName>
        <fullName evidence="2">Metal-dependent hydrolase</fullName>
    </submittedName>
</protein>
<sequence>MTSARQKIDYNDVVQHRNVAFNLDEAKIPRYWLDKDPWLTHYMNAIFCNVPRGERFVMKATTKQLDKISDPSIRKAAIAFIRQEGSHAKAHDGLNKVLASQGLPIKNAGMMVDAIFSAYDRYLPDVMKFAFAATGEHFTATLSAAMLENPELWDDTPEDVAALAFWHFVEEVEHKSVSFDVYKDTCGEGAYSYAVLMATLGLGVSTLFTAAHLSWIYLLVKDKQITNVRSAAKTAKKLLFSPGIFTKTFVSEVVPFLSPKFHPWDNDNRFMINVWKEKYDETGDPVQAYHAFRQWHAAQNGSTYSPNRGSEKVAAKTNVQAIA</sequence>
<evidence type="ECO:0000313" key="3">
    <source>
        <dbReference type="Proteomes" id="UP001557484"/>
    </source>
</evidence>
<keyword evidence="1" id="KW-0812">Transmembrane</keyword>
<dbReference type="PANTHER" id="PTHR39456">
    <property type="entry name" value="METAL-DEPENDENT HYDROLASE"/>
    <property type="match status" value="1"/>
</dbReference>
<dbReference type="Proteomes" id="UP001557484">
    <property type="component" value="Unassembled WGS sequence"/>
</dbReference>
<dbReference type="Pfam" id="PF10118">
    <property type="entry name" value="Metal_hydrol"/>
    <property type="match status" value="1"/>
</dbReference>
<dbReference type="EMBL" id="JBFRYB010000001">
    <property type="protein sequence ID" value="MEX1664238.1"/>
    <property type="molecule type" value="Genomic_DNA"/>
</dbReference>
<name>A0ABV3TRL5_9GAMM</name>
<dbReference type="PIRSF" id="PIRSF007580">
    <property type="entry name" value="UCP07580"/>
    <property type="match status" value="1"/>
</dbReference>
<organism evidence="2 3">
    <name type="scientific">Zhongshania arctica</name>
    <dbReference type="NCBI Taxonomy" id="3238302"/>
    <lineage>
        <taxon>Bacteria</taxon>
        <taxon>Pseudomonadati</taxon>
        <taxon>Pseudomonadota</taxon>
        <taxon>Gammaproteobacteria</taxon>
        <taxon>Cellvibrionales</taxon>
        <taxon>Spongiibacteraceae</taxon>
        <taxon>Zhongshania</taxon>
    </lineage>
</organism>
<keyword evidence="2" id="KW-0378">Hydrolase</keyword>
<gene>
    <name evidence="2" type="ORF">AB4875_01995</name>
</gene>
<feature type="transmembrane region" description="Helical" evidence="1">
    <location>
        <begin position="193"/>
        <end position="220"/>
    </location>
</feature>
<keyword evidence="3" id="KW-1185">Reference proteome</keyword>
<reference evidence="2 3" key="1">
    <citation type="journal article" date="2011" name="Int. J. Syst. Evol. Microbiol.">
        <title>Zhongshania antarctica gen. nov., sp. nov. and Zhongshania guokunii sp. nov., gammaproteobacteria respectively isolated from coastal attached (fast) ice and surface seawater of the Antarctic.</title>
        <authorList>
            <person name="Li H.J."/>
            <person name="Zhang X.Y."/>
            <person name="Chen C.X."/>
            <person name="Zhang Y.J."/>
            <person name="Gao Z.M."/>
            <person name="Yu Y."/>
            <person name="Chen X.L."/>
            <person name="Chen B."/>
            <person name="Zhang Y.Z."/>
        </authorList>
    </citation>
    <scope>NUCLEOTIDE SEQUENCE [LARGE SCALE GENOMIC DNA]</scope>
    <source>
        <strain evidence="2 3">R06B22</strain>
    </source>
</reference>
<dbReference type="RefSeq" id="WP_368374363.1">
    <property type="nucleotide sequence ID" value="NZ_JBFRYB010000001.1"/>
</dbReference>
<dbReference type="GO" id="GO:0016787">
    <property type="term" value="F:hydrolase activity"/>
    <property type="evidence" value="ECO:0007669"/>
    <property type="project" value="UniProtKB-KW"/>
</dbReference>
<comment type="caution">
    <text evidence="2">The sequence shown here is derived from an EMBL/GenBank/DDBJ whole genome shotgun (WGS) entry which is preliminary data.</text>
</comment>
<dbReference type="PANTHER" id="PTHR39456:SF1">
    <property type="entry name" value="METAL-DEPENDENT HYDROLASE"/>
    <property type="match status" value="1"/>
</dbReference>
<proteinExistence type="predicted"/>